<dbReference type="STRING" id="400668.Mmwyl1_3194"/>
<dbReference type="AlphaFoldDB" id="A6W073"/>
<dbReference type="OrthoDB" id="6003540at2"/>
<dbReference type="InterPro" id="IPR050204">
    <property type="entry name" value="AraC_XylS_family_regulators"/>
</dbReference>
<dbReference type="InterPro" id="IPR009057">
    <property type="entry name" value="Homeodomain-like_sf"/>
</dbReference>
<accession>A6W073</accession>
<dbReference type="InterPro" id="IPR018062">
    <property type="entry name" value="HTH_AraC-typ_CS"/>
</dbReference>
<dbReference type="PROSITE" id="PS01124">
    <property type="entry name" value="HTH_ARAC_FAMILY_2"/>
    <property type="match status" value="1"/>
</dbReference>
<dbReference type="SMART" id="SM00342">
    <property type="entry name" value="HTH_ARAC"/>
    <property type="match status" value="1"/>
</dbReference>
<evidence type="ECO:0000313" key="5">
    <source>
        <dbReference type="EMBL" id="ABR72102.1"/>
    </source>
</evidence>
<evidence type="ECO:0000256" key="2">
    <source>
        <dbReference type="ARBA" id="ARBA00023125"/>
    </source>
</evidence>
<dbReference type="PANTHER" id="PTHR46796:SF12">
    <property type="entry name" value="HTH-TYPE DNA-BINDING TRANSCRIPTIONAL ACTIVATOR EUTR"/>
    <property type="match status" value="1"/>
</dbReference>
<dbReference type="Pfam" id="PF12833">
    <property type="entry name" value="HTH_18"/>
    <property type="match status" value="1"/>
</dbReference>
<dbReference type="EMBL" id="CP000749">
    <property type="protein sequence ID" value="ABR72102.1"/>
    <property type="molecule type" value="Genomic_DNA"/>
</dbReference>
<organism evidence="5">
    <name type="scientific">Marinomonas sp. (strain MWYL1)</name>
    <dbReference type="NCBI Taxonomy" id="400668"/>
    <lineage>
        <taxon>Bacteria</taxon>
        <taxon>Pseudomonadati</taxon>
        <taxon>Pseudomonadota</taxon>
        <taxon>Gammaproteobacteria</taxon>
        <taxon>Oceanospirillales</taxon>
        <taxon>Oceanospirillaceae</taxon>
        <taxon>Marinomonas</taxon>
    </lineage>
</organism>
<evidence type="ECO:0000256" key="3">
    <source>
        <dbReference type="ARBA" id="ARBA00023163"/>
    </source>
</evidence>
<keyword evidence="2" id="KW-0238">DNA-binding</keyword>
<dbReference type="GO" id="GO:0043565">
    <property type="term" value="F:sequence-specific DNA binding"/>
    <property type="evidence" value="ECO:0007669"/>
    <property type="project" value="InterPro"/>
</dbReference>
<dbReference type="PROSITE" id="PS00041">
    <property type="entry name" value="HTH_ARAC_FAMILY_1"/>
    <property type="match status" value="1"/>
</dbReference>
<keyword evidence="1" id="KW-0805">Transcription regulation</keyword>
<protein>
    <submittedName>
        <fullName evidence="5">Helix-turn-helix-domain containing protein AraC type</fullName>
    </submittedName>
</protein>
<dbReference type="KEGG" id="mmw:Mmwyl1_3194"/>
<gene>
    <name evidence="5" type="ordered locus">Mmwyl1_3194</name>
</gene>
<reference evidence="5" key="1">
    <citation type="submission" date="2007-06" db="EMBL/GenBank/DDBJ databases">
        <title>Complete sequence of Marinomonas sp. MWYL1.</title>
        <authorList>
            <consortium name="US DOE Joint Genome Institute"/>
            <person name="Copeland A."/>
            <person name="Lucas S."/>
            <person name="Lapidus A."/>
            <person name="Barry K."/>
            <person name="Glavina del Rio T."/>
            <person name="Dalin E."/>
            <person name="Tice H."/>
            <person name="Pitluck S."/>
            <person name="Kiss H."/>
            <person name="Brettin T."/>
            <person name="Bruce D."/>
            <person name="Detter J.C."/>
            <person name="Han C."/>
            <person name="Schmutz J."/>
            <person name="Larimer F."/>
            <person name="Land M."/>
            <person name="Hauser L."/>
            <person name="Kyrpides N."/>
            <person name="Kim E."/>
            <person name="Johnston A.W.B."/>
            <person name="Todd J.D."/>
            <person name="Rogers R."/>
            <person name="Wexler M."/>
            <person name="Bond P.L."/>
            <person name="Li Y."/>
            <person name="Richardson P."/>
        </authorList>
    </citation>
    <scope>NUCLEOTIDE SEQUENCE [LARGE SCALE GENOMIC DNA]</scope>
    <source>
        <strain evidence="5">MWYL1</strain>
    </source>
</reference>
<sequence length="322" mass="36404">MLQNSAFEIQPQSPLSFKETIDIEEHAGNMSGWKVRYDQISAGQFAGSITELNLTGMQLIRDKSNQAIIKSGESIPDTIMFTLPLAPAAENLYCEGHIFTPSNLLVSNWRNLPELKTPANLDVICINASQDLLQNALDRQNIILDLSDSAHCYQLDKIGNQDELLTLLKTVMTPNNLQPLLEHEAIRKGIRDTLLQNLLELINEEEVQYLTSLARKRIVDKARDYVLANINDNPSIVDLCNAVGASRRKLQYCFQETLGINPVTYLRTIRLNSAHRELLMQDGTKQVQNIAAKWGFLHLSRFANDYKQLFGELPSDTIKRKQ</sequence>
<dbReference type="HOGENOM" id="CLU_047930_2_0_6"/>
<dbReference type="InterPro" id="IPR018060">
    <property type="entry name" value="HTH_AraC"/>
</dbReference>
<dbReference type="Gene3D" id="1.10.10.60">
    <property type="entry name" value="Homeodomain-like"/>
    <property type="match status" value="1"/>
</dbReference>
<keyword evidence="3" id="KW-0804">Transcription</keyword>
<evidence type="ECO:0000256" key="1">
    <source>
        <dbReference type="ARBA" id="ARBA00023015"/>
    </source>
</evidence>
<feature type="domain" description="HTH araC/xylS-type" evidence="4">
    <location>
        <begin position="220"/>
        <end position="320"/>
    </location>
</feature>
<dbReference type="PANTHER" id="PTHR46796">
    <property type="entry name" value="HTH-TYPE TRANSCRIPTIONAL ACTIVATOR RHAS-RELATED"/>
    <property type="match status" value="1"/>
</dbReference>
<proteinExistence type="predicted"/>
<evidence type="ECO:0000259" key="4">
    <source>
        <dbReference type="PROSITE" id="PS01124"/>
    </source>
</evidence>
<dbReference type="eggNOG" id="COG2207">
    <property type="taxonomic scope" value="Bacteria"/>
</dbReference>
<name>A6W073_MARMS</name>
<dbReference type="SUPFAM" id="SSF46689">
    <property type="entry name" value="Homeodomain-like"/>
    <property type="match status" value="1"/>
</dbReference>
<dbReference type="GO" id="GO:0003700">
    <property type="term" value="F:DNA-binding transcription factor activity"/>
    <property type="evidence" value="ECO:0007669"/>
    <property type="project" value="InterPro"/>
</dbReference>